<reference evidence="1 2" key="1">
    <citation type="submission" date="2013-05" db="EMBL/GenBank/DDBJ databases">
        <title>Draft genome of the parasitic nematode Anyclostoma ceylanicum.</title>
        <authorList>
            <person name="Mitreva M."/>
        </authorList>
    </citation>
    <scope>NUCLEOTIDE SEQUENCE [LARGE SCALE GENOMIC DNA]</scope>
</reference>
<evidence type="ECO:0000313" key="2">
    <source>
        <dbReference type="Proteomes" id="UP000054495"/>
    </source>
</evidence>
<dbReference type="Proteomes" id="UP000054495">
    <property type="component" value="Unassembled WGS sequence"/>
</dbReference>
<protein>
    <submittedName>
        <fullName evidence="1">Uncharacterized protein</fullName>
    </submittedName>
</protein>
<accession>A0A0D6LYR7</accession>
<dbReference type="EMBL" id="KE124868">
    <property type="protein sequence ID" value="EPB76323.1"/>
    <property type="molecule type" value="Genomic_DNA"/>
</dbReference>
<proteinExistence type="predicted"/>
<gene>
    <name evidence="1" type="ORF">ANCCEY_04580</name>
</gene>
<sequence length="167" mass="18499">MRRRLRRGNQWTREYTRIQKDLVDLNPLVTTTVRSGYSGEILTIMHFSVFYLTKGTTLDDEARAEWILRIVQFATGLAVIPSHFVLRPYHLGAAAALGLGRMGYKTGALPLITPLQPQHPTGMQASYPRHHNPNHPPQLIYPPAAPAAKALQAHYVSPLPAATDGAT</sequence>
<evidence type="ECO:0000313" key="1">
    <source>
        <dbReference type="EMBL" id="EPB76323.1"/>
    </source>
</evidence>
<keyword evidence="2" id="KW-1185">Reference proteome</keyword>
<organism evidence="1 2">
    <name type="scientific">Ancylostoma ceylanicum</name>
    <dbReference type="NCBI Taxonomy" id="53326"/>
    <lineage>
        <taxon>Eukaryota</taxon>
        <taxon>Metazoa</taxon>
        <taxon>Ecdysozoa</taxon>
        <taxon>Nematoda</taxon>
        <taxon>Chromadorea</taxon>
        <taxon>Rhabditida</taxon>
        <taxon>Rhabditina</taxon>
        <taxon>Rhabditomorpha</taxon>
        <taxon>Strongyloidea</taxon>
        <taxon>Ancylostomatidae</taxon>
        <taxon>Ancylostomatinae</taxon>
        <taxon>Ancylostoma</taxon>
    </lineage>
</organism>
<name>A0A0D6LYR7_9BILA</name>
<dbReference type="AlphaFoldDB" id="A0A0D6LYR7"/>